<organism evidence="2">
    <name type="scientific">Agromyces sp. G08B096</name>
    <dbReference type="NCBI Taxonomy" id="3156399"/>
    <lineage>
        <taxon>Bacteria</taxon>
        <taxon>Bacillati</taxon>
        <taxon>Actinomycetota</taxon>
        <taxon>Actinomycetes</taxon>
        <taxon>Micrococcales</taxon>
        <taxon>Microbacteriaceae</taxon>
        <taxon>Agromyces</taxon>
    </lineage>
</organism>
<accession>A0AAU7W8U0</accession>
<dbReference type="InterPro" id="IPR010982">
    <property type="entry name" value="Lambda_DNA-bd_dom_sf"/>
</dbReference>
<dbReference type="PANTHER" id="PTHR35010">
    <property type="entry name" value="BLL4672 PROTEIN-RELATED"/>
    <property type="match status" value="1"/>
</dbReference>
<dbReference type="Gene3D" id="3.30.450.180">
    <property type="match status" value="1"/>
</dbReference>
<dbReference type="EMBL" id="CP158374">
    <property type="protein sequence ID" value="XBX82324.1"/>
    <property type="molecule type" value="Genomic_DNA"/>
</dbReference>
<protein>
    <submittedName>
        <fullName evidence="2">Helix-turn-helix transcriptional regulator</fullName>
    </submittedName>
</protein>
<dbReference type="GO" id="GO:0003677">
    <property type="term" value="F:DNA binding"/>
    <property type="evidence" value="ECO:0007669"/>
    <property type="project" value="InterPro"/>
</dbReference>
<dbReference type="Pfam" id="PF17765">
    <property type="entry name" value="MLTR_LBD"/>
    <property type="match status" value="1"/>
</dbReference>
<sequence length="261" mass="29015">MTSVDSPEVGSLLRSWRERRRLSQLQLSSLTGISARHLSFVETGKSAPSRDMINRLAANLELPLRERNQLLHAGGFAPRHPQRSLAAPELLAVSAAFQQILDAHVPHPALLVDRWWDIVDRNTATDLLLHGCADHLLEPPVNAIRLSLHPEGLAPRIRNLGQWRSHLLGQLGNRAERTGDRRLRDLLEEAESYPGELAGRPLPTDVVVPLEVDIDGRTLRMFSISSAVESALDVTIDELRLEAFYPMDALTSDVLRGAVQE</sequence>
<dbReference type="RefSeq" id="WP_350348345.1">
    <property type="nucleotide sequence ID" value="NZ_CP158374.1"/>
</dbReference>
<dbReference type="CDD" id="cd00093">
    <property type="entry name" value="HTH_XRE"/>
    <property type="match status" value="1"/>
</dbReference>
<proteinExistence type="predicted"/>
<dbReference type="Pfam" id="PF13560">
    <property type="entry name" value="HTH_31"/>
    <property type="match status" value="1"/>
</dbReference>
<evidence type="ECO:0000259" key="1">
    <source>
        <dbReference type="PROSITE" id="PS50943"/>
    </source>
</evidence>
<reference evidence="2" key="1">
    <citation type="submission" date="2024-05" db="EMBL/GenBank/DDBJ databases">
        <authorList>
            <person name="Yu L."/>
        </authorList>
    </citation>
    <scope>NUCLEOTIDE SEQUENCE</scope>
    <source>
        <strain evidence="2">G08B096</strain>
    </source>
</reference>
<dbReference type="PROSITE" id="PS50943">
    <property type="entry name" value="HTH_CROC1"/>
    <property type="match status" value="1"/>
</dbReference>
<feature type="domain" description="HTH cro/C1-type" evidence="1">
    <location>
        <begin position="13"/>
        <end position="67"/>
    </location>
</feature>
<dbReference type="InterPro" id="IPR041413">
    <property type="entry name" value="MLTR_LBD"/>
</dbReference>
<dbReference type="Gene3D" id="1.10.260.40">
    <property type="entry name" value="lambda repressor-like DNA-binding domains"/>
    <property type="match status" value="1"/>
</dbReference>
<name>A0AAU7W8U0_9MICO</name>
<dbReference type="InterPro" id="IPR001387">
    <property type="entry name" value="Cro/C1-type_HTH"/>
</dbReference>
<dbReference type="SMART" id="SM00530">
    <property type="entry name" value="HTH_XRE"/>
    <property type="match status" value="1"/>
</dbReference>
<gene>
    <name evidence="2" type="ORF">ABIQ69_17190</name>
</gene>
<dbReference type="PANTHER" id="PTHR35010:SF4">
    <property type="entry name" value="BLL5781 PROTEIN"/>
    <property type="match status" value="1"/>
</dbReference>
<dbReference type="SUPFAM" id="SSF47413">
    <property type="entry name" value="lambda repressor-like DNA-binding domains"/>
    <property type="match status" value="1"/>
</dbReference>
<evidence type="ECO:0000313" key="2">
    <source>
        <dbReference type="EMBL" id="XBX82324.1"/>
    </source>
</evidence>
<dbReference type="AlphaFoldDB" id="A0AAU7W8U0"/>